<protein>
    <submittedName>
        <fullName evidence="1">Uncharacterized protein</fullName>
    </submittedName>
</protein>
<evidence type="ECO:0000313" key="2">
    <source>
        <dbReference type="Proteomes" id="UP000068382"/>
    </source>
</evidence>
<organism evidence="1 2">
    <name type="scientific">Tritonibacter horizontis</name>
    <dbReference type="NCBI Taxonomy" id="1768241"/>
    <lineage>
        <taxon>Bacteria</taxon>
        <taxon>Pseudomonadati</taxon>
        <taxon>Pseudomonadota</taxon>
        <taxon>Alphaproteobacteria</taxon>
        <taxon>Rhodobacterales</taxon>
        <taxon>Paracoccaceae</taxon>
        <taxon>Tritonibacter</taxon>
    </lineage>
</organism>
<dbReference type="RefSeq" id="WP_068240974.1">
    <property type="nucleotide sequence ID" value="NZ_LPUY01000029.1"/>
</dbReference>
<dbReference type="AlphaFoldDB" id="A0A132C0J0"/>
<keyword evidence="2" id="KW-1185">Reference proteome</keyword>
<proteinExistence type="predicted"/>
<comment type="caution">
    <text evidence="1">The sequence shown here is derived from an EMBL/GenBank/DDBJ whole genome shotgun (WGS) entry which is preliminary data.</text>
</comment>
<evidence type="ECO:0000313" key="1">
    <source>
        <dbReference type="EMBL" id="KUP94094.1"/>
    </source>
</evidence>
<sequence length="73" mass="7440">MVALKKMIADTAVDMGAFAGENVGLFSSTCLGGEHAGENVSLYSSTCISKSAGEIHAGDATHMVSSTCLDTNK</sequence>
<name>A0A132C0J0_9RHOB</name>
<accession>A0A132C0J0</accession>
<dbReference type="AntiFam" id="ANF00269">
    <property type="entry name" value="Translation of CRISPR region"/>
</dbReference>
<gene>
    <name evidence="1" type="ORF">TRIHO_10230</name>
</gene>
<dbReference type="OrthoDB" id="7868956at2"/>
<reference evidence="1 2" key="1">
    <citation type="submission" date="2015-12" db="EMBL/GenBank/DDBJ databases">
        <title>Genome sequence of the marine Rhodobacteraceae strain O3.65, Candidatus Tritonibacter horizontis.</title>
        <authorList>
            <person name="Poehlein A."/>
            <person name="Giebel H.A."/>
            <person name="Voget S."/>
            <person name="Brinkhoff T."/>
        </authorList>
    </citation>
    <scope>NUCLEOTIDE SEQUENCE [LARGE SCALE GENOMIC DNA]</scope>
    <source>
        <strain evidence="1 2">O3.65</strain>
    </source>
</reference>
<dbReference type="EMBL" id="LPUY01000029">
    <property type="protein sequence ID" value="KUP94094.1"/>
    <property type="molecule type" value="Genomic_DNA"/>
</dbReference>
<dbReference type="Proteomes" id="UP000068382">
    <property type="component" value="Unassembled WGS sequence"/>
</dbReference>